<feature type="region of interest" description="Disordered" evidence="6">
    <location>
        <begin position="580"/>
        <end position="599"/>
    </location>
</feature>
<dbReference type="AlphaFoldDB" id="A0AAV2HBR8"/>
<comment type="caution">
    <text evidence="8">The sequence shown here is derived from an EMBL/GenBank/DDBJ whole genome shotgun (WGS) entry which is preliminary data.</text>
</comment>
<name>A0AAV2HBR8_LYMST</name>
<dbReference type="EMBL" id="CAXITT010000082">
    <property type="protein sequence ID" value="CAL1531180.1"/>
    <property type="molecule type" value="Genomic_DNA"/>
</dbReference>
<sequence length="783" mass="87286">MALAREEKSGYPSHGSTNASYLFRLASFRSFVTYDPHVSFIQLASSGFYYAGDNRFIKCQACGNAVVIWSVASDPSDGRYHRDTCLYAVSGSQRSEGDDDLQTDGCTAQPLPATTYDEVTDAQPRGRGVGSTANSNHDVFTADVNRSGHHTRLNVNSSNSLMPQEQSNASIDTPYMPREDATSIDTPYIPWEDAKNEAISPIEPPHTTRVRTHTSSESSGYTSDDTFYDLDLCNPECATWDSNSTACSKNPGHFAYFPIHPLTLQQIPSSARHPDVITFLKLCADLTVRINISNVSKRRSPSDPLHSKSSHMRYGTGFMLEEPMELTTGHTATQAAKSSGRWSEIIRKRLPLLNKNKTSEIYISTNRHLVFDEMEAKRTVVEFNFDHGSKVALKVSRMTRSTTFPGDNCVTLVCTSSDLGLIQRLVRTKDEIAKLSEKFPRKVKECMTKKLFIIHHPHGGDKVLSYGDSVRVMYAMKEAESNSNRRLVKLSGQPSLAHYDSNDSLSKALMYAADTCEGSSGAPVISFKSIFASGGTRTFHLDIWMHNGADISNNLGVSALKVYSQEELHSDNRLRQLNVASQERDESDDDTDNQEVSSPVFKVTSHPSYPAYVVHQKRLESFDNSELPSFLRPGHLATAGFFYAGYSDCVRCFQCGLGLRSWKHGDDIYVEHEKHRPNCQYLQIQQKSRRNITSTNEIEEGVTSTYRDSSSAVSDKDVIVTLLEQENAKLKDQLTCKVCSRAQIKDLFLPCGDLYACSECSRLLTHCPLCNKQILATVNTFFT</sequence>
<evidence type="ECO:0000313" key="9">
    <source>
        <dbReference type="Proteomes" id="UP001497497"/>
    </source>
</evidence>
<dbReference type="PROSITE" id="PS50143">
    <property type="entry name" value="BIR_REPEAT_2"/>
    <property type="match status" value="2"/>
</dbReference>
<dbReference type="Pfam" id="PF13920">
    <property type="entry name" value="zf-C3HC4_3"/>
    <property type="match status" value="1"/>
</dbReference>
<feature type="region of interest" description="Disordered" evidence="6">
    <location>
        <begin position="154"/>
        <end position="175"/>
    </location>
</feature>
<proteinExistence type="inferred from homology"/>
<evidence type="ECO:0000256" key="5">
    <source>
        <dbReference type="PROSITE-ProRule" id="PRU00175"/>
    </source>
</evidence>
<dbReference type="Gene3D" id="3.30.40.10">
    <property type="entry name" value="Zinc/RING finger domain, C3HC4 (zinc finger)"/>
    <property type="match status" value="1"/>
</dbReference>
<dbReference type="FunFam" id="1.10.1170.10:FF:000002">
    <property type="entry name" value="Baculoviral IAP repeat containing 7"/>
    <property type="match status" value="1"/>
</dbReference>
<dbReference type="GO" id="GO:0008270">
    <property type="term" value="F:zinc ion binding"/>
    <property type="evidence" value="ECO:0007669"/>
    <property type="project" value="UniProtKB-KW"/>
</dbReference>
<reference evidence="8 9" key="1">
    <citation type="submission" date="2024-04" db="EMBL/GenBank/DDBJ databases">
        <authorList>
            <consortium name="Genoscope - CEA"/>
            <person name="William W."/>
        </authorList>
    </citation>
    <scope>NUCLEOTIDE SEQUENCE [LARGE SCALE GENOMIC DNA]</scope>
</reference>
<dbReference type="GO" id="GO:0031398">
    <property type="term" value="P:positive regulation of protein ubiquitination"/>
    <property type="evidence" value="ECO:0007669"/>
    <property type="project" value="TreeGrafter"/>
</dbReference>
<dbReference type="GO" id="GO:0051726">
    <property type="term" value="P:regulation of cell cycle"/>
    <property type="evidence" value="ECO:0007669"/>
    <property type="project" value="TreeGrafter"/>
</dbReference>
<dbReference type="SMART" id="SM00238">
    <property type="entry name" value="BIR"/>
    <property type="match status" value="1"/>
</dbReference>
<evidence type="ECO:0000256" key="4">
    <source>
        <dbReference type="ARBA" id="ARBA00022833"/>
    </source>
</evidence>
<gene>
    <name evidence="8" type="ORF">GSLYS_00005275001</name>
</gene>
<dbReference type="GO" id="GO:0005737">
    <property type="term" value="C:cytoplasm"/>
    <property type="evidence" value="ECO:0007669"/>
    <property type="project" value="TreeGrafter"/>
</dbReference>
<keyword evidence="4" id="KW-0862">Zinc</keyword>
<comment type="similarity">
    <text evidence="1">Belongs to the IAP family.</text>
</comment>
<keyword evidence="9" id="KW-1185">Reference proteome</keyword>
<dbReference type="CDD" id="cd00022">
    <property type="entry name" value="BIR"/>
    <property type="match status" value="1"/>
</dbReference>
<keyword evidence="2" id="KW-0479">Metal-binding</keyword>
<feature type="region of interest" description="Disordered" evidence="6">
    <location>
        <begin position="199"/>
        <end position="221"/>
    </location>
</feature>
<feature type="compositionally biased region" description="Polar residues" evidence="6">
    <location>
        <begin position="154"/>
        <end position="171"/>
    </location>
</feature>
<evidence type="ECO:0000256" key="6">
    <source>
        <dbReference type="SAM" id="MobiDB-lite"/>
    </source>
</evidence>
<evidence type="ECO:0000256" key="1">
    <source>
        <dbReference type="ARBA" id="ARBA00006672"/>
    </source>
</evidence>
<dbReference type="PANTHER" id="PTHR10044:SF179">
    <property type="entry name" value="BACULOVIRAL IAP REPEAT-CONTAINING PROTEIN 5"/>
    <property type="match status" value="1"/>
</dbReference>
<dbReference type="SUPFAM" id="SSF57924">
    <property type="entry name" value="Inhibitor of apoptosis (IAP) repeat"/>
    <property type="match status" value="2"/>
</dbReference>
<dbReference type="InterPro" id="IPR001841">
    <property type="entry name" value="Znf_RING"/>
</dbReference>
<protein>
    <recommendedName>
        <fullName evidence="7">RING-type domain-containing protein</fullName>
    </recommendedName>
</protein>
<organism evidence="8 9">
    <name type="scientific">Lymnaea stagnalis</name>
    <name type="common">Great pond snail</name>
    <name type="synonym">Helix stagnalis</name>
    <dbReference type="NCBI Taxonomy" id="6523"/>
    <lineage>
        <taxon>Eukaryota</taxon>
        <taxon>Metazoa</taxon>
        <taxon>Spiralia</taxon>
        <taxon>Lophotrochozoa</taxon>
        <taxon>Mollusca</taxon>
        <taxon>Gastropoda</taxon>
        <taxon>Heterobranchia</taxon>
        <taxon>Euthyneura</taxon>
        <taxon>Panpulmonata</taxon>
        <taxon>Hygrophila</taxon>
        <taxon>Lymnaeoidea</taxon>
        <taxon>Lymnaeidae</taxon>
        <taxon>Lymnaea</taxon>
    </lineage>
</organism>
<dbReference type="GO" id="GO:0043066">
    <property type="term" value="P:negative regulation of apoptotic process"/>
    <property type="evidence" value="ECO:0007669"/>
    <property type="project" value="TreeGrafter"/>
</dbReference>
<dbReference type="GO" id="GO:0005634">
    <property type="term" value="C:nucleus"/>
    <property type="evidence" value="ECO:0007669"/>
    <property type="project" value="TreeGrafter"/>
</dbReference>
<evidence type="ECO:0000259" key="7">
    <source>
        <dbReference type="PROSITE" id="PS50089"/>
    </source>
</evidence>
<evidence type="ECO:0000256" key="3">
    <source>
        <dbReference type="ARBA" id="ARBA00022771"/>
    </source>
</evidence>
<evidence type="ECO:0000256" key="2">
    <source>
        <dbReference type="ARBA" id="ARBA00022723"/>
    </source>
</evidence>
<dbReference type="PANTHER" id="PTHR10044">
    <property type="entry name" value="INHIBITOR OF APOPTOSIS"/>
    <property type="match status" value="1"/>
</dbReference>
<feature type="domain" description="RING-type" evidence="7">
    <location>
        <begin position="736"/>
        <end position="771"/>
    </location>
</feature>
<evidence type="ECO:0000313" key="8">
    <source>
        <dbReference type="EMBL" id="CAL1531180.1"/>
    </source>
</evidence>
<dbReference type="Gene3D" id="1.10.1170.10">
    <property type="entry name" value="Inhibitor Of Apoptosis Protein (2mihbC-IAP-1), Chain A"/>
    <property type="match status" value="2"/>
</dbReference>
<dbReference type="GO" id="GO:0061630">
    <property type="term" value="F:ubiquitin protein ligase activity"/>
    <property type="evidence" value="ECO:0007669"/>
    <property type="project" value="TreeGrafter"/>
</dbReference>
<dbReference type="InterPro" id="IPR013083">
    <property type="entry name" value="Znf_RING/FYVE/PHD"/>
</dbReference>
<dbReference type="PROSITE" id="PS50089">
    <property type="entry name" value="ZF_RING_2"/>
    <property type="match status" value="1"/>
</dbReference>
<dbReference type="Proteomes" id="UP001497497">
    <property type="component" value="Unassembled WGS sequence"/>
</dbReference>
<dbReference type="InterPro" id="IPR001370">
    <property type="entry name" value="BIR_rpt"/>
</dbReference>
<dbReference type="Pfam" id="PF00653">
    <property type="entry name" value="BIR"/>
    <property type="match status" value="2"/>
</dbReference>
<accession>A0AAV2HBR8</accession>
<keyword evidence="3 5" id="KW-0863">Zinc-finger</keyword>
<dbReference type="GO" id="GO:0043027">
    <property type="term" value="F:cysteine-type endopeptidase inhibitor activity involved in apoptotic process"/>
    <property type="evidence" value="ECO:0007669"/>
    <property type="project" value="TreeGrafter"/>
</dbReference>
<dbReference type="InterPro" id="IPR050784">
    <property type="entry name" value="IAP"/>
</dbReference>